<dbReference type="InterPro" id="IPR036724">
    <property type="entry name" value="Cobalamin-bd_sf"/>
</dbReference>
<gene>
    <name evidence="6" type="ORF">WQQ_07630</name>
</gene>
<comment type="caution">
    <text evidence="6">The sequence shown here is derived from an EMBL/GenBank/DDBJ whole genome shotgun (WGS) entry which is preliminary data.</text>
</comment>
<dbReference type="SUPFAM" id="SSF52242">
    <property type="entry name" value="Cobalamin (vitamin B12)-binding domain"/>
    <property type="match status" value="1"/>
</dbReference>
<dbReference type="RefSeq" id="WP_007183719.1">
    <property type="nucleotide sequence ID" value="NZ_AKGD01000001.1"/>
</dbReference>
<dbReference type="EMBL" id="AKGD01000001">
    <property type="protein sequence ID" value="EIT70626.1"/>
    <property type="molecule type" value="Genomic_DNA"/>
</dbReference>
<keyword evidence="2" id="KW-0805">Transcription regulation</keyword>
<keyword evidence="1" id="KW-0678">Repressor</keyword>
<accession>I8I3K0</accession>
<dbReference type="PROSITE" id="PS50937">
    <property type="entry name" value="HTH_MERR_2"/>
    <property type="match status" value="1"/>
</dbReference>
<reference evidence="6 7" key="1">
    <citation type="journal article" date="2012" name="J. Bacteriol.">
        <title>Genome Sequence of n-Alkane-Degrading Hydrocarboniphaga effusa Strain AP103T (ATCC BAA-332T).</title>
        <authorList>
            <person name="Chang H.K."/>
            <person name="Zylstra G.J."/>
            <person name="Chae J.C."/>
        </authorList>
    </citation>
    <scope>NUCLEOTIDE SEQUENCE [LARGE SCALE GENOMIC DNA]</scope>
    <source>
        <strain evidence="6 7">AP103</strain>
    </source>
</reference>
<dbReference type="InterPro" id="IPR000551">
    <property type="entry name" value="MerR-type_HTH_dom"/>
</dbReference>
<dbReference type="InterPro" id="IPR009061">
    <property type="entry name" value="DNA-bd_dom_put_sf"/>
</dbReference>
<evidence type="ECO:0000256" key="2">
    <source>
        <dbReference type="ARBA" id="ARBA00023015"/>
    </source>
</evidence>
<dbReference type="GO" id="GO:0003677">
    <property type="term" value="F:DNA binding"/>
    <property type="evidence" value="ECO:0007669"/>
    <property type="project" value="UniProtKB-KW"/>
</dbReference>
<keyword evidence="3" id="KW-0238">DNA-binding</keyword>
<dbReference type="GO" id="GO:0003700">
    <property type="term" value="F:DNA-binding transcription factor activity"/>
    <property type="evidence" value="ECO:0007669"/>
    <property type="project" value="InterPro"/>
</dbReference>
<dbReference type="Proteomes" id="UP000003704">
    <property type="component" value="Unassembled WGS sequence"/>
</dbReference>
<keyword evidence="4" id="KW-0804">Transcription</keyword>
<dbReference type="Gene3D" id="3.40.50.280">
    <property type="entry name" value="Cobalamin-binding domain"/>
    <property type="match status" value="1"/>
</dbReference>
<dbReference type="GO" id="GO:0031419">
    <property type="term" value="F:cobalamin binding"/>
    <property type="evidence" value="ECO:0007669"/>
    <property type="project" value="InterPro"/>
</dbReference>
<dbReference type="InterPro" id="IPR036594">
    <property type="entry name" value="Meth_synthase_dom"/>
</dbReference>
<dbReference type="Gene3D" id="1.10.1240.10">
    <property type="entry name" value="Methionine synthase domain"/>
    <property type="match status" value="1"/>
</dbReference>
<dbReference type="SUPFAM" id="SSF46955">
    <property type="entry name" value="Putative DNA-binding domain"/>
    <property type="match status" value="1"/>
</dbReference>
<evidence type="ECO:0000256" key="1">
    <source>
        <dbReference type="ARBA" id="ARBA00022491"/>
    </source>
</evidence>
<dbReference type="SMART" id="SM00422">
    <property type="entry name" value="HTH_MERR"/>
    <property type="match status" value="1"/>
</dbReference>
<evidence type="ECO:0000259" key="5">
    <source>
        <dbReference type="PROSITE" id="PS50937"/>
    </source>
</evidence>
<keyword evidence="7" id="KW-1185">Reference proteome</keyword>
<dbReference type="STRING" id="1172194.WQQ_07630"/>
<proteinExistence type="predicted"/>
<dbReference type="PANTHER" id="PTHR30204:SF69">
    <property type="entry name" value="MERR-FAMILY TRANSCRIPTIONAL REGULATOR"/>
    <property type="match status" value="1"/>
</dbReference>
<organism evidence="6 7">
    <name type="scientific">Hydrocarboniphaga effusa AP103</name>
    <dbReference type="NCBI Taxonomy" id="1172194"/>
    <lineage>
        <taxon>Bacteria</taxon>
        <taxon>Pseudomonadati</taxon>
        <taxon>Pseudomonadota</taxon>
        <taxon>Gammaproteobacteria</taxon>
        <taxon>Nevskiales</taxon>
        <taxon>Nevskiaceae</taxon>
        <taxon>Hydrocarboniphaga</taxon>
    </lineage>
</organism>
<dbReference type="GO" id="GO:0046872">
    <property type="term" value="F:metal ion binding"/>
    <property type="evidence" value="ECO:0007669"/>
    <property type="project" value="InterPro"/>
</dbReference>
<feature type="domain" description="HTH merR-type" evidence="5">
    <location>
        <begin position="21"/>
        <end position="88"/>
    </location>
</feature>
<name>I8I3K0_9GAMM</name>
<evidence type="ECO:0000313" key="6">
    <source>
        <dbReference type="EMBL" id="EIT70626.1"/>
    </source>
</evidence>
<evidence type="ECO:0000313" key="7">
    <source>
        <dbReference type="Proteomes" id="UP000003704"/>
    </source>
</evidence>
<evidence type="ECO:0000256" key="4">
    <source>
        <dbReference type="ARBA" id="ARBA00023163"/>
    </source>
</evidence>
<dbReference type="Gene3D" id="1.10.1660.10">
    <property type="match status" value="1"/>
</dbReference>
<dbReference type="CDD" id="cd02065">
    <property type="entry name" value="B12-binding_like"/>
    <property type="match status" value="1"/>
</dbReference>
<evidence type="ECO:0000256" key="3">
    <source>
        <dbReference type="ARBA" id="ARBA00023125"/>
    </source>
</evidence>
<dbReference type="PANTHER" id="PTHR30204">
    <property type="entry name" value="REDOX-CYCLING DRUG-SENSING TRANSCRIPTIONAL ACTIVATOR SOXR"/>
    <property type="match status" value="1"/>
</dbReference>
<dbReference type="OrthoDB" id="9800334at2"/>
<protein>
    <recommendedName>
        <fullName evidence="5">HTH merR-type domain-containing protein</fullName>
    </recommendedName>
</protein>
<sequence length="324" mass="35548">MNMPRKSLEKPHSTEAPRCPINVAARRAGLTAHVIRAWERRYEAIVPERTAKGRRLYSEWEIQRLVLLRQAVDLGHRISEIADLPLEDLRALVGQDAVPGVEASPRIPMTTNRLIELAMDMVRGLDGPGLSQSLLQATRTLTGTALFDDFVAPLSDELLRRRRQGELRLAHEQFAMAYLRRFVGDLLSTKSVHSIGATVLVCAPVSSLHEIGALASAVTANRGGWQVVYLGVGLPADEIAFVAERRHARAVIVSLSGNGDDDRVESELSSLRNRLDTELPVIVVGRDAERHRSTLQSIGARSAITQTELTAELEHLAHPAADVG</sequence>
<dbReference type="AlphaFoldDB" id="I8I3K0"/>
<dbReference type="Pfam" id="PF13411">
    <property type="entry name" value="MerR_1"/>
    <property type="match status" value="1"/>
</dbReference>
<dbReference type="InterPro" id="IPR047057">
    <property type="entry name" value="MerR_fam"/>
</dbReference>